<dbReference type="EMBL" id="JACMRX010000006">
    <property type="protein sequence ID" value="KAF7988058.1"/>
    <property type="molecule type" value="Genomic_DNA"/>
</dbReference>
<accession>A0A834XKQ7</accession>
<evidence type="ECO:0000313" key="1">
    <source>
        <dbReference type="EMBL" id="KAF7988058.1"/>
    </source>
</evidence>
<reference evidence="1 2" key="1">
    <citation type="submission" date="2020-08" db="EMBL/GenBank/DDBJ databases">
        <title>Aphidius gifuensis genome sequencing and assembly.</title>
        <authorList>
            <person name="Du Z."/>
        </authorList>
    </citation>
    <scope>NUCLEOTIDE SEQUENCE [LARGE SCALE GENOMIC DNA]</scope>
    <source>
        <strain evidence="1">YNYX2018</strain>
        <tissue evidence="1">Adults</tissue>
    </source>
</reference>
<keyword evidence="2" id="KW-1185">Reference proteome</keyword>
<name>A0A834XKQ7_APHGI</name>
<dbReference type="Proteomes" id="UP000639338">
    <property type="component" value="Unassembled WGS sequence"/>
</dbReference>
<comment type="caution">
    <text evidence="1">The sequence shown here is derived from an EMBL/GenBank/DDBJ whole genome shotgun (WGS) entry which is preliminary data.</text>
</comment>
<evidence type="ECO:0000313" key="2">
    <source>
        <dbReference type="Proteomes" id="UP000639338"/>
    </source>
</evidence>
<organism evidence="1 2">
    <name type="scientific">Aphidius gifuensis</name>
    <name type="common">Parasitoid wasp</name>
    <dbReference type="NCBI Taxonomy" id="684658"/>
    <lineage>
        <taxon>Eukaryota</taxon>
        <taxon>Metazoa</taxon>
        <taxon>Ecdysozoa</taxon>
        <taxon>Arthropoda</taxon>
        <taxon>Hexapoda</taxon>
        <taxon>Insecta</taxon>
        <taxon>Pterygota</taxon>
        <taxon>Neoptera</taxon>
        <taxon>Endopterygota</taxon>
        <taxon>Hymenoptera</taxon>
        <taxon>Apocrita</taxon>
        <taxon>Ichneumonoidea</taxon>
        <taxon>Braconidae</taxon>
        <taxon>Aphidiinae</taxon>
        <taxon>Aphidius</taxon>
    </lineage>
</organism>
<protein>
    <submittedName>
        <fullName evidence="1">Uncharacterized protein</fullName>
    </submittedName>
</protein>
<proteinExistence type="predicted"/>
<dbReference type="AlphaFoldDB" id="A0A834XKQ7"/>
<sequence>MEVNNLAQILNKFSLDEQSKYEDFIRTNTNTFRERMPLFNDCLERYNSLKKSLRCIDQHENSKNETNNNFHEIIKNLMDTYNSVLIPQIKDIEKDFITATNRLISIAKNLNNKNINDFIGLSKKQTVMEVNNLAQILNKFSLDEQSKYEDLFRSNIEICCETNTLEDKYETGREILLSISINHDNVTDYFKKIDKEYDNLSNTFSDQYNKKLHDFIELSKKQTVMEVNNLAQILNKFILDEQSKYEDLFRSNIEICCETNNLEDKFETGREIMLQ</sequence>
<gene>
    <name evidence="1" type="ORF">HCN44_007552</name>
</gene>